<dbReference type="Pfam" id="PF01497">
    <property type="entry name" value="Peripla_BP_2"/>
    <property type="match status" value="1"/>
</dbReference>
<dbReference type="Gene3D" id="3.40.50.1980">
    <property type="entry name" value="Nitrogenase molybdenum iron protein domain"/>
    <property type="match status" value="2"/>
</dbReference>
<feature type="domain" description="Fe/B12 periplasmic-binding" evidence="3">
    <location>
        <begin position="62"/>
        <end position="328"/>
    </location>
</feature>
<dbReference type="PANTHER" id="PTHR30535">
    <property type="entry name" value="VITAMIN B12-BINDING PROTEIN"/>
    <property type="match status" value="1"/>
</dbReference>
<evidence type="ECO:0000256" key="1">
    <source>
        <dbReference type="ARBA" id="ARBA00008814"/>
    </source>
</evidence>
<dbReference type="PROSITE" id="PS51257">
    <property type="entry name" value="PROKAR_LIPOPROTEIN"/>
    <property type="match status" value="1"/>
</dbReference>
<dbReference type="PANTHER" id="PTHR30535:SF7">
    <property type="entry name" value="IRON(III) DICITRATE-BINDING PROTEIN"/>
    <property type="match status" value="1"/>
</dbReference>
<evidence type="ECO:0000256" key="2">
    <source>
        <dbReference type="SAM" id="SignalP"/>
    </source>
</evidence>
<comment type="caution">
    <text evidence="4">The sequence shown here is derived from an EMBL/GenBank/DDBJ whole genome shotgun (WGS) entry which is preliminary data.</text>
</comment>
<dbReference type="SUPFAM" id="SSF53807">
    <property type="entry name" value="Helical backbone' metal receptor"/>
    <property type="match status" value="1"/>
</dbReference>
<feature type="chain" id="PRO_5039171787" evidence="2">
    <location>
        <begin position="22"/>
        <end position="330"/>
    </location>
</feature>
<evidence type="ECO:0000313" key="5">
    <source>
        <dbReference type="Proteomes" id="UP000276349"/>
    </source>
</evidence>
<proteinExistence type="inferred from homology"/>
<dbReference type="PROSITE" id="PS50983">
    <property type="entry name" value="FE_B12_PBP"/>
    <property type="match status" value="1"/>
</dbReference>
<gene>
    <name evidence="4" type="ORF">EKG35_08130</name>
</gene>
<sequence>MNLKLRHLIIFILLLILSACGTNQQSKENTDEQSSGQSKDKSEVIVIDNNGFTQEFTEAPTRAISLNQHVTEIMLALGLEDSMIGTAYLDDEIYEPLQEAYEKIPVISDQYPSKEQVIALEPDFLYGGWSSAFDEKTIASQEELLELGIHSYLQTSSTMVAPKLEDIYNDIRNIAAIFRVEERGEQLIEEMNTDIAEITGQLPEVDKELPVLVFDSGETDIFTASQNFMNELITLAGGVNIFGDIEGNWTTVSKEEAVDKAPEVIVVVDYGSTTAQEKINFIKSDPALSTTPAAKNNRFVVLPLSAASEGVRVAEAIEILAKGFYPEYFN</sequence>
<accession>A0A3S0JSB5</accession>
<evidence type="ECO:0000259" key="3">
    <source>
        <dbReference type="PROSITE" id="PS50983"/>
    </source>
</evidence>
<dbReference type="Proteomes" id="UP000276349">
    <property type="component" value="Unassembled WGS sequence"/>
</dbReference>
<dbReference type="InterPro" id="IPR050902">
    <property type="entry name" value="ABC_Transporter_SBP"/>
</dbReference>
<feature type="signal peptide" evidence="2">
    <location>
        <begin position="1"/>
        <end position="21"/>
    </location>
</feature>
<dbReference type="OrthoDB" id="356537at2"/>
<dbReference type="EMBL" id="RXNR01000018">
    <property type="protein sequence ID" value="RTQ93533.1"/>
    <property type="molecule type" value="Genomic_DNA"/>
</dbReference>
<comment type="similarity">
    <text evidence="1">Belongs to the bacterial solute-binding protein 8 family.</text>
</comment>
<organism evidence="4 5">
    <name type="scientific">Lysinibacillus telephonicus</name>
    <dbReference type="NCBI Taxonomy" id="1714840"/>
    <lineage>
        <taxon>Bacteria</taxon>
        <taxon>Bacillati</taxon>
        <taxon>Bacillota</taxon>
        <taxon>Bacilli</taxon>
        <taxon>Bacillales</taxon>
        <taxon>Bacillaceae</taxon>
        <taxon>Lysinibacillus</taxon>
    </lineage>
</organism>
<evidence type="ECO:0000313" key="4">
    <source>
        <dbReference type="EMBL" id="RTQ93533.1"/>
    </source>
</evidence>
<protein>
    <submittedName>
        <fullName evidence="4">ABC transporter substrate-binding protein</fullName>
    </submittedName>
</protein>
<keyword evidence="5" id="KW-1185">Reference proteome</keyword>
<dbReference type="InterPro" id="IPR002491">
    <property type="entry name" value="ABC_transptr_periplasmic_BD"/>
</dbReference>
<dbReference type="RefSeq" id="WP_126293950.1">
    <property type="nucleotide sequence ID" value="NZ_CP155468.1"/>
</dbReference>
<keyword evidence="2" id="KW-0732">Signal</keyword>
<dbReference type="AlphaFoldDB" id="A0A3S0JSB5"/>
<dbReference type="CDD" id="cd01148">
    <property type="entry name" value="TroA_a"/>
    <property type="match status" value="1"/>
</dbReference>
<name>A0A3S0JSB5_9BACI</name>
<reference evidence="4 5" key="1">
    <citation type="submission" date="2018-12" db="EMBL/GenBank/DDBJ databases">
        <authorList>
            <person name="Yu L."/>
        </authorList>
    </citation>
    <scope>NUCLEOTIDE SEQUENCE [LARGE SCALE GENOMIC DNA]</scope>
    <source>
        <strain evidence="4 5">S5H2222</strain>
    </source>
</reference>